<dbReference type="Proteomes" id="UP000037510">
    <property type="component" value="Unassembled WGS sequence"/>
</dbReference>
<gene>
    <name evidence="1" type="ORF">OBRU01_17287</name>
</gene>
<dbReference type="EMBL" id="JTDY01005857">
    <property type="protein sequence ID" value="KOB66543.1"/>
    <property type="molecule type" value="Genomic_DNA"/>
</dbReference>
<proteinExistence type="predicted"/>
<reference evidence="1 2" key="1">
    <citation type="journal article" date="2015" name="Genome Biol. Evol.">
        <title>The genome of winter moth (Operophtera brumata) provides a genomic perspective on sexual dimorphism and phenology.</title>
        <authorList>
            <person name="Derks M.F."/>
            <person name="Smit S."/>
            <person name="Salis L."/>
            <person name="Schijlen E."/>
            <person name="Bossers A."/>
            <person name="Mateman C."/>
            <person name="Pijl A.S."/>
            <person name="de Ridder D."/>
            <person name="Groenen M.A."/>
            <person name="Visser M.E."/>
            <person name="Megens H.J."/>
        </authorList>
    </citation>
    <scope>NUCLEOTIDE SEQUENCE [LARGE SCALE GENOMIC DNA]</scope>
    <source>
        <strain evidence="1">WM2013NL</strain>
        <tissue evidence="1">Head and thorax</tissue>
    </source>
</reference>
<name>A0A0L7KTE0_OPEBR</name>
<sequence>MESTDSGDVTDLDRGSFNALQGAQNERVATVKKATEAFAKASCAIETLDRMIKAGMAAPPESTTPTLRYIKQFRADLAAAQKSYRDETEKSVLSDKYWNKTLFPGIDLSARTLELKGDTDLLLLYTMKQTLFPGIDLSARTLEIKGDTDLLLIYTMKQTLFPGVDLSARTLEIKGDTDLLLIYTMKQTLFPGVDLSARKLEIKGDTDLLLLYTMKQSLWAAAEALLAATRRATAEANIDNEIKALEKAVRGNTSR</sequence>
<accession>A0A0L7KTE0</accession>
<protein>
    <submittedName>
        <fullName evidence="1">Putative mitochondrial inner membrane protein mitofilin</fullName>
    </submittedName>
</protein>
<organism evidence="1 2">
    <name type="scientific">Operophtera brumata</name>
    <name type="common">Winter moth</name>
    <name type="synonym">Phalaena brumata</name>
    <dbReference type="NCBI Taxonomy" id="104452"/>
    <lineage>
        <taxon>Eukaryota</taxon>
        <taxon>Metazoa</taxon>
        <taxon>Ecdysozoa</taxon>
        <taxon>Arthropoda</taxon>
        <taxon>Hexapoda</taxon>
        <taxon>Insecta</taxon>
        <taxon>Pterygota</taxon>
        <taxon>Neoptera</taxon>
        <taxon>Endopterygota</taxon>
        <taxon>Lepidoptera</taxon>
        <taxon>Glossata</taxon>
        <taxon>Ditrysia</taxon>
        <taxon>Geometroidea</taxon>
        <taxon>Geometridae</taxon>
        <taxon>Larentiinae</taxon>
        <taxon>Operophtera</taxon>
    </lineage>
</organism>
<evidence type="ECO:0000313" key="1">
    <source>
        <dbReference type="EMBL" id="KOB66543.1"/>
    </source>
</evidence>
<keyword evidence="2" id="KW-1185">Reference proteome</keyword>
<dbReference type="AlphaFoldDB" id="A0A0L7KTE0"/>
<evidence type="ECO:0000313" key="2">
    <source>
        <dbReference type="Proteomes" id="UP000037510"/>
    </source>
</evidence>
<comment type="caution">
    <text evidence="1">The sequence shown here is derived from an EMBL/GenBank/DDBJ whole genome shotgun (WGS) entry which is preliminary data.</text>
</comment>